<evidence type="ECO:0000256" key="6">
    <source>
        <dbReference type="SAM" id="Phobius"/>
    </source>
</evidence>
<dbReference type="AlphaFoldDB" id="A0A8H6VN86"/>
<feature type="transmembrane region" description="Helical" evidence="6">
    <location>
        <begin position="331"/>
        <end position="354"/>
    </location>
</feature>
<dbReference type="PANTHER" id="PTHR45649:SF27">
    <property type="entry name" value="CHOLINE TRANSPORTER (EUROFUNG)"/>
    <property type="match status" value="1"/>
</dbReference>
<evidence type="ECO:0000313" key="7">
    <source>
        <dbReference type="EMBL" id="KAF7198568.1"/>
    </source>
</evidence>
<feature type="transmembrane region" description="Helical" evidence="6">
    <location>
        <begin position="384"/>
        <end position="402"/>
    </location>
</feature>
<feature type="transmembrane region" description="Helical" evidence="6">
    <location>
        <begin position="195"/>
        <end position="214"/>
    </location>
</feature>
<proteinExistence type="predicted"/>
<dbReference type="Pfam" id="PF13520">
    <property type="entry name" value="AA_permease_2"/>
    <property type="match status" value="1"/>
</dbReference>
<comment type="caution">
    <text evidence="7">The sequence shown here is derived from an EMBL/GenBank/DDBJ whole genome shotgun (WGS) entry which is preliminary data.</text>
</comment>
<feature type="transmembrane region" description="Helical" evidence="6">
    <location>
        <begin position="280"/>
        <end position="302"/>
    </location>
</feature>
<dbReference type="Gene3D" id="1.20.1740.10">
    <property type="entry name" value="Amino acid/polyamine transporter I"/>
    <property type="match status" value="1"/>
</dbReference>
<feature type="transmembrane region" description="Helical" evidence="6">
    <location>
        <begin position="482"/>
        <end position="502"/>
    </location>
</feature>
<name>A0A8H6VN86_9PEZI</name>
<sequence>MADGDEKRRFSSEGENNAARVDVDELLNASGHVQELDRTWGFWSIAGQAIISDNAWAAGAGSLVLALYNGGGPGVLYGLIAATFFYAFICAGLAELSSAIPSSANVYHWASVTPGPKYAKVCSWFAGWWNCVAWIFGCASTSLFAANAVVAMYNIYHPEYVLQRWHVFIAYLFIIWFDNLLICFGQKYIARFATSAGVLCILFYLVSILIVAIMPSRNGFGYASNSFVWTNFQNFTGWSSNGFVFLMGMLNGAYTVGTPDGVCHLCEETPNPKVNIPKGVYIQLTTAFAMAFTFYIAVLYGVTDLDAVYSTNITSLPLAAMFQQATRSNGLTFALLFIYFIDILFTVPGAWITAGRMLWTLGRDDATPFPNFVRKVSPRFKNPFNAQILCAIGGTILGAIYVGSATAFNAFVASFSIFTTMSYLAAVLPHLLTRTRYVKPGPFWVPGVWGYIVMGIGCAYTIVFNVIYLFPYSYPVASPDLMNWTSVLFVGITFLLTLGFFWKRSRGYVGPKVVMEAHDDIMKGVIGLDKQMEEERKRQMTS</sequence>
<protein>
    <submittedName>
        <fullName evidence="7">Choline transport protein</fullName>
    </submittedName>
</protein>
<gene>
    <name evidence="7" type="ORF">HII31_00307</name>
</gene>
<keyword evidence="2" id="KW-0813">Transport</keyword>
<evidence type="ECO:0000256" key="4">
    <source>
        <dbReference type="ARBA" id="ARBA00022989"/>
    </source>
</evidence>
<dbReference type="PANTHER" id="PTHR45649">
    <property type="entry name" value="AMINO-ACID PERMEASE BAT1"/>
    <property type="match status" value="1"/>
</dbReference>
<feature type="transmembrane region" description="Helical" evidence="6">
    <location>
        <begin position="448"/>
        <end position="470"/>
    </location>
</feature>
<dbReference type="PIRSF" id="PIRSF006060">
    <property type="entry name" value="AA_transporter"/>
    <property type="match status" value="1"/>
</dbReference>
<evidence type="ECO:0000256" key="1">
    <source>
        <dbReference type="ARBA" id="ARBA00004141"/>
    </source>
</evidence>
<reference evidence="7" key="1">
    <citation type="submission" date="2020-04" db="EMBL/GenBank/DDBJ databases">
        <title>Draft genome resource of the tomato pathogen Pseudocercospora fuligena.</title>
        <authorList>
            <person name="Zaccaron A."/>
        </authorList>
    </citation>
    <scope>NUCLEOTIDE SEQUENCE</scope>
    <source>
        <strain evidence="7">PF001</strain>
    </source>
</reference>
<feature type="transmembrane region" description="Helical" evidence="6">
    <location>
        <begin position="168"/>
        <end position="189"/>
    </location>
</feature>
<dbReference type="EMBL" id="JABCIY010000001">
    <property type="protein sequence ID" value="KAF7198568.1"/>
    <property type="molecule type" value="Genomic_DNA"/>
</dbReference>
<comment type="subcellular location">
    <subcellularLocation>
        <location evidence="1">Membrane</location>
        <topology evidence="1">Multi-pass membrane protein</topology>
    </subcellularLocation>
</comment>
<evidence type="ECO:0000256" key="5">
    <source>
        <dbReference type="ARBA" id="ARBA00023136"/>
    </source>
</evidence>
<organism evidence="7 8">
    <name type="scientific">Pseudocercospora fuligena</name>
    <dbReference type="NCBI Taxonomy" id="685502"/>
    <lineage>
        <taxon>Eukaryota</taxon>
        <taxon>Fungi</taxon>
        <taxon>Dikarya</taxon>
        <taxon>Ascomycota</taxon>
        <taxon>Pezizomycotina</taxon>
        <taxon>Dothideomycetes</taxon>
        <taxon>Dothideomycetidae</taxon>
        <taxon>Mycosphaerellales</taxon>
        <taxon>Mycosphaerellaceae</taxon>
        <taxon>Pseudocercospora</taxon>
    </lineage>
</organism>
<dbReference type="Proteomes" id="UP000660729">
    <property type="component" value="Unassembled WGS sequence"/>
</dbReference>
<keyword evidence="8" id="KW-1185">Reference proteome</keyword>
<feature type="transmembrane region" description="Helical" evidence="6">
    <location>
        <begin position="408"/>
        <end position="428"/>
    </location>
</feature>
<evidence type="ECO:0000256" key="3">
    <source>
        <dbReference type="ARBA" id="ARBA00022692"/>
    </source>
</evidence>
<feature type="transmembrane region" description="Helical" evidence="6">
    <location>
        <begin position="75"/>
        <end position="94"/>
    </location>
</feature>
<dbReference type="OrthoDB" id="3900342at2759"/>
<feature type="transmembrane region" description="Helical" evidence="6">
    <location>
        <begin position="133"/>
        <end position="156"/>
    </location>
</feature>
<accession>A0A8H6VN86</accession>
<dbReference type="GO" id="GO:0022857">
    <property type="term" value="F:transmembrane transporter activity"/>
    <property type="evidence" value="ECO:0007669"/>
    <property type="project" value="InterPro"/>
</dbReference>
<dbReference type="InterPro" id="IPR002293">
    <property type="entry name" value="AA/rel_permease1"/>
</dbReference>
<dbReference type="GO" id="GO:0016020">
    <property type="term" value="C:membrane"/>
    <property type="evidence" value="ECO:0007669"/>
    <property type="project" value="UniProtKB-SubCell"/>
</dbReference>
<keyword evidence="4 6" id="KW-1133">Transmembrane helix</keyword>
<keyword evidence="3 6" id="KW-0812">Transmembrane</keyword>
<keyword evidence="5 6" id="KW-0472">Membrane</keyword>
<evidence type="ECO:0000313" key="8">
    <source>
        <dbReference type="Proteomes" id="UP000660729"/>
    </source>
</evidence>
<evidence type="ECO:0000256" key="2">
    <source>
        <dbReference type="ARBA" id="ARBA00022448"/>
    </source>
</evidence>